<dbReference type="InterPro" id="IPR013320">
    <property type="entry name" value="ConA-like_dom_sf"/>
</dbReference>
<evidence type="ECO:0000313" key="3">
    <source>
        <dbReference type="EMBL" id="ACB80055.1"/>
    </source>
</evidence>
<dbReference type="RefSeq" id="WP_012453801.1">
    <property type="nucleotide sequence ID" value="NC_010725.1"/>
</dbReference>
<name>B1ZJF2_METPB</name>
<dbReference type="AlphaFoldDB" id="B1ZJF2"/>
<dbReference type="InterPro" id="IPR049162">
    <property type="entry name" value="GH59_C"/>
</dbReference>
<dbReference type="KEGG" id="mpo:Mpop_1892"/>
<feature type="chain" id="PRO_5002771783" description="Glycosyl hydrolase family 59 C-terminal lectin domain-containing protein" evidence="1">
    <location>
        <begin position="24"/>
        <end position="214"/>
    </location>
</feature>
<keyword evidence="1" id="KW-0732">Signal</keyword>
<feature type="domain" description="Glycosyl hydrolase family 59 C-terminal lectin" evidence="2">
    <location>
        <begin position="130"/>
        <end position="211"/>
    </location>
</feature>
<evidence type="ECO:0000259" key="2">
    <source>
        <dbReference type="Pfam" id="PF21708"/>
    </source>
</evidence>
<dbReference type="EMBL" id="CP001029">
    <property type="protein sequence ID" value="ACB80055.1"/>
    <property type="molecule type" value="Genomic_DNA"/>
</dbReference>
<evidence type="ECO:0000256" key="1">
    <source>
        <dbReference type="SAM" id="SignalP"/>
    </source>
</evidence>
<dbReference type="Pfam" id="PF21708">
    <property type="entry name" value="Glyco_hydro_59_C"/>
    <property type="match status" value="1"/>
</dbReference>
<reference evidence="3" key="1">
    <citation type="submission" date="2008-04" db="EMBL/GenBank/DDBJ databases">
        <title>Complete sequence of chromosome of Methylobacterium populi BJ001.</title>
        <authorList>
            <consortium name="US DOE Joint Genome Institute"/>
            <person name="Copeland A."/>
            <person name="Lucas S."/>
            <person name="Lapidus A."/>
            <person name="Glavina del Rio T."/>
            <person name="Dalin E."/>
            <person name="Tice H."/>
            <person name="Bruce D."/>
            <person name="Goodwin L."/>
            <person name="Pitluck S."/>
            <person name="Chertkov O."/>
            <person name="Brettin T."/>
            <person name="Detter J.C."/>
            <person name="Han C."/>
            <person name="Kuske C.R."/>
            <person name="Schmutz J."/>
            <person name="Larimer F."/>
            <person name="Land M."/>
            <person name="Hauser L."/>
            <person name="Kyrpides N."/>
            <person name="Mikhailova N."/>
            <person name="Marx C."/>
            <person name="Richardson P."/>
        </authorList>
    </citation>
    <scope>NUCLEOTIDE SEQUENCE [LARGE SCALE GENOMIC DNA]</scope>
    <source>
        <strain evidence="3">BJ001</strain>
    </source>
</reference>
<dbReference type="STRING" id="441620.Mpop_1892"/>
<proteinExistence type="predicted"/>
<organism evidence="3 4">
    <name type="scientific">Methylorubrum populi (strain ATCC BAA-705 / NCIMB 13946 / BJ001)</name>
    <name type="common">Methylobacterium populi</name>
    <dbReference type="NCBI Taxonomy" id="441620"/>
    <lineage>
        <taxon>Bacteria</taxon>
        <taxon>Pseudomonadati</taxon>
        <taxon>Pseudomonadota</taxon>
        <taxon>Alphaproteobacteria</taxon>
        <taxon>Hyphomicrobiales</taxon>
        <taxon>Methylobacteriaceae</taxon>
        <taxon>Methylorubrum</taxon>
    </lineage>
</organism>
<protein>
    <recommendedName>
        <fullName evidence="2">Glycosyl hydrolase family 59 C-terminal lectin domain-containing protein</fullName>
    </recommendedName>
</protein>
<gene>
    <name evidence="3" type="ordered locus">Mpop_1892</name>
</gene>
<sequence>MRPSPACALLALLTYLSSTAVWAGAVSYADAPLGTVPAEFETGQTGPGEPGRWEIVSDAEAAGGRAVAQSSQDRTDGRFPLLIRRAAAPADLAVWTRIKPMAGEVDQAGGLAVRLLDPNNYYLVRANALEGNVRFYKVIGGRREQLASADLPVQAGTWHMLRLEVRGDRFTVSFDGRELFAATDAAITAPGKVALWTKADSVTRFDALNVEPLP</sequence>
<accession>B1ZJF2</accession>
<dbReference type="SUPFAM" id="SSF49899">
    <property type="entry name" value="Concanavalin A-like lectins/glucanases"/>
    <property type="match status" value="1"/>
</dbReference>
<evidence type="ECO:0000313" key="4">
    <source>
        <dbReference type="Proteomes" id="UP000007136"/>
    </source>
</evidence>
<dbReference type="OrthoDB" id="9791814at2"/>
<dbReference type="eggNOG" id="COG3848">
    <property type="taxonomic scope" value="Bacteria"/>
</dbReference>
<dbReference type="Gene3D" id="2.60.120.560">
    <property type="entry name" value="Exo-inulinase, domain 1"/>
    <property type="match status" value="1"/>
</dbReference>
<dbReference type="HOGENOM" id="CLU_097485_0_0_5"/>
<dbReference type="Proteomes" id="UP000007136">
    <property type="component" value="Chromosome"/>
</dbReference>
<feature type="signal peptide" evidence="1">
    <location>
        <begin position="1"/>
        <end position="23"/>
    </location>
</feature>